<gene>
    <name evidence="1" type="ordered locus">RHA1_ro03557</name>
</gene>
<dbReference type="EMBL" id="CP000431">
    <property type="protein sequence ID" value="ABG95360.1"/>
    <property type="molecule type" value="Genomic_DNA"/>
</dbReference>
<dbReference type="HOGENOM" id="CLU_2384215_0_0_11"/>
<protein>
    <submittedName>
        <fullName evidence="1">Uncharacterized protein</fullName>
    </submittedName>
</protein>
<evidence type="ECO:0000313" key="1">
    <source>
        <dbReference type="EMBL" id="ABG95360.1"/>
    </source>
</evidence>
<dbReference type="KEGG" id="rha:RHA1_ro03557"/>
<name>Q0SAS6_RHOJR</name>
<organism evidence="1 2">
    <name type="scientific">Rhodococcus jostii (strain RHA1)</name>
    <dbReference type="NCBI Taxonomy" id="101510"/>
    <lineage>
        <taxon>Bacteria</taxon>
        <taxon>Bacillati</taxon>
        <taxon>Actinomycetota</taxon>
        <taxon>Actinomycetes</taxon>
        <taxon>Mycobacteriales</taxon>
        <taxon>Nocardiaceae</taxon>
        <taxon>Rhodococcus</taxon>
    </lineage>
</organism>
<proteinExistence type="predicted"/>
<sequence>MHRLVKLQGVAVSGRLTCPDGHMAERDNDETVRHRRRRFGRYAAALIYDVAAAVEIPPTTSPPSGCRPPKVVAALGRTAATAGQLRVPGHVVIG</sequence>
<reference evidence="2" key="1">
    <citation type="journal article" date="2006" name="Proc. Natl. Acad. Sci. U.S.A.">
        <title>The complete genome of Rhodococcus sp. RHA1 provides insights into a catabolic powerhouse.</title>
        <authorList>
            <person name="McLeod M.P."/>
            <person name="Warren R.L."/>
            <person name="Hsiao W.W.L."/>
            <person name="Araki N."/>
            <person name="Myhre M."/>
            <person name="Fernandes C."/>
            <person name="Miyazawa D."/>
            <person name="Wong W."/>
            <person name="Lillquist A.L."/>
            <person name="Wang D."/>
            <person name="Dosanjh M."/>
            <person name="Hara H."/>
            <person name="Petrescu A."/>
            <person name="Morin R.D."/>
            <person name="Yang G."/>
            <person name="Stott J.M."/>
            <person name="Schein J.E."/>
            <person name="Shin H."/>
            <person name="Smailus D."/>
            <person name="Siddiqui A.S."/>
            <person name="Marra M.A."/>
            <person name="Jones S.J.M."/>
            <person name="Holt R."/>
            <person name="Brinkman F.S.L."/>
            <person name="Miyauchi K."/>
            <person name="Fukuda M."/>
            <person name="Davies J.E."/>
            <person name="Mohn W.W."/>
            <person name="Eltis L.D."/>
        </authorList>
    </citation>
    <scope>NUCLEOTIDE SEQUENCE [LARGE SCALE GENOMIC DNA]</scope>
    <source>
        <strain evidence="2">RHA1</strain>
    </source>
</reference>
<accession>Q0SAS6</accession>
<dbReference type="Proteomes" id="UP000008710">
    <property type="component" value="Chromosome"/>
</dbReference>
<dbReference type="AlphaFoldDB" id="Q0SAS6"/>
<evidence type="ECO:0000313" key="2">
    <source>
        <dbReference type="Proteomes" id="UP000008710"/>
    </source>
</evidence>